<keyword evidence="3" id="KW-1185">Reference proteome</keyword>
<organism evidence="2 3">
    <name type="scientific">Solanum tuberosum</name>
    <name type="common">Potato</name>
    <dbReference type="NCBI Taxonomy" id="4113"/>
    <lineage>
        <taxon>Eukaryota</taxon>
        <taxon>Viridiplantae</taxon>
        <taxon>Streptophyta</taxon>
        <taxon>Embryophyta</taxon>
        <taxon>Tracheophyta</taxon>
        <taxon>Spermatophyta</taxon>
        <taxon>Magnoliopsida</taxon>
        <taxon>eudicotyledons</taxon>
        <taxon>Gunneridae</taxon>
        <taxon>Pentapetalae</taxon>
        <taxon>asterids</taxon>
        <taxon>lamiids</taxon>
        <taxon>Solanales</taxon>
        <taxon>Solanaceae</taxon>
        <taxon>Solanoideae</taxon>
        <taxon>Solaneae</taxon>
        <taxon>Solanum</taxon>
    </lineage>
</organism>
<keyword evidence="1" id="KW-1133">Transmembrane helix</keyword>
<evidence type="ECO:0000256" key="1">
    <source>
        <dbReference type="SAM" id="Phobius"/>
    </source>
</evidence>
<evidence type="ECO:0000313" key="3">
    <source>
        <dbReference type="Proteomes" id="UP000011115"/>
    </source>
</evidence>
<proteinExistence type="predicted"/>
<reference evidence="3" key="1">
    <citation type="journal article" date="2011" name="Nature">
        <title>Genome sequence and analysis of the tuber crop potato.</title>
        <authorList>
            <consortium name="The Potato Genome Sequencing Consortium"/>
        </authorList>
    </citation>
    <scope>NUCLEOTIDE SEQUENCE [LARGE SCALE GENOMIC DNA]</scope>
    <source>
        <strain evidence="3">cv. DM1-3 516 R44</strain>
    </source>
</reference>
<evidence type="ECO:0000313" key="2">
    <source>
        <dbReference type="EnsemblPlants" id="PGSC0003DMT400059523"/>
    </source>
</evidence>
<keyword evidence="1" id="KW-0812">Transmembrane</keyword>
<dbReference type="InParanoid" id="M1C4D0"/>
<dbReference type="AlphaFoldDB" id="M1C4D0"/>
<dbReference type="Gramene" id="PGSC0003DMT400059523">
    <property type="protein sequence ID" value="PGSC0003DMT400059523"/>
    <property type="gene ID" value="PGSC0003DMG400023124"/>
</dbReference>
<dbReference type="HOGENOM" id="CLU_1780742_0_0_1"/>
<name>M1C4D0_SOLTU</name>
<feature type="transmembrane region" description="Helical" evidence="1">
    <location>
        <begin position="114"/>
        <end position="143"/>
    </location>
</feature>
<keyword evidence="1" id="KW-0472">Membrane</keyword>
<sequence length="146" mass="16020">MGQPRAAATILRLRVKGTGRREQNLLAFSSIAVNLSVSFEEPTFVNVALSFVSCYFWKTGQLLGLLKLASGPGQMGNWAGISLGWKRVGERGGLENYLYCWYIMLENGGEKLGCWLLCWCCCTCMFGLLGIVVCIVCFGGLGWCVD</sequence>
<dbReference type="EnsemblPlants" id="PGSC0003DMT400059523">
    <property type="protein sequence ID" value="PGSC0003DMT400059523"/>
    <property type="gene ID" value="PGSC0003DMG400023124"/>
</dbReference>
<protein>
    <submittedName>
        <fullName evidence="2">Uncharacterized protein</fullName>
    </submittedName>
</protein>
<accession>M1C4D0</accession>
<dbReference type="Proteomes" id="UP000011115">
    <property type="component" value="Unassembled WGS sequence"/>
</dbReference>
<dbReference type="PaxDb" id="4113-PGSC0003DMT400059523"/>
<reference evidence="2" key="2">
    <citation type="submission" date="2015-06" db="UniProtKB">
        <authorList>
            <consortium name="EnsemblPlants"/>
        </authorList>
    </citation>
    <scope>IDENTIFICATION</scope>
    <source>
        <strain evidence="2">DM1-3 516 R44</strain>
    </source>
</reference>